<dbReference type="AlphaFoldDB" id="A0A177DEU9"/>
<name>A0A177DEU9_ALTAL</name>
<gene>
    <name evidence="2" type="ORF">CC77DRAFT_248708</name>
</gene>
<reference evidence="2 3" key="1">
    <citation type="submission" date="2016-05" db="EMBL/GenBank/DDBJ databases">
        <title>Comparative analysis of secretome profiles of manganese(II)-oxidizing ascomycete fungi.</title>
        <authorList>
            <consortium name="DOE Joint Genome Institute"/>
            <person name="Zeiner C.A."/>
            <person name="Purvine S.O."/>
            <person name="Zink E.M."/>
            <person name="Wu S."/>
            <person name="Pasa-Tolic L."/>
            <person name="Chaput D.L."/>
            <person name="Haridas S."/>
            <person name="Grigoriev I.V."/>
            <person name="Santelli C.M."/>
            <person name="Hansel C.M."/>
        </authorList>
    </citation>
    <scope>NUCLEOTIDE SEQUENCE [LARGE SCALE GENOMIC DNA]</scope>
    <source>
        <strain evidence="2 3">SRC1lrK2f</strain>
    </source>
</reference>
<proteinExistence type="predicted"/>
<dbReference type="KEGG" id="aalt:CC77DRAFT_248708"/>
<evidence type="ECO:0000313" key="3">
    <source>
        <dbReference type="Proteomes" id="UP000077248"/>
    </source>
</evidence>
<evidence type="ECO:0000256" key="1">
    <source>
        <dbReference type="SAM" id="MobiDB-lite"/>
    </source>
</evidence>
<keyword evidence="3" id="KW-1185">Reference proteome</keyword>
<organism evidence="2 3">
    <name type="scientific">Alternaria alternata</name>
    <name type="common">Alternaria rot fungus</name>
    <name type="synonym">Torula alternata</name>
    <dbReference type="NCBI Taxonomy" id="5599"/>
    <lineage>
        <taxon>Eukaryota</taxon>
        <taxon>Fungi</taxon>
        <taxon>Dikarya</taxon>
        <taxon>Ascomycota</taxon>
        <taxon>Pezizomycotina</taxon>
        <taxon>Dothideomycetes</taxon>
        <taxon>Pleosporomycetidae</taxon>
        <taxon>Pleosporales</taxon>
        <taxon>Pleosporineae</taxon>
        <taxon>Pleosporaceae</taxon>
        <taxon>Alternaria</taxon>
        <taxon>Alternaria sect. Alternaria</taxon>
        <taxon>Alternaria alternata complex</taxon>
    </lineage>
</organism>
<dbReference type="EMBL" id="KV441485">
    <property type="protein sequence ID" value="OAG18028.1"/>
    <property type="molecule type" value="Genomic_DNA"/>
</dbReference>
<evidence type="ECO:0000313" key="2">
    <source>
        <dbReference type="EMBL" id="OAG18028.1"/>
    </source>
</evidence>
<accession>A0A177DEU9</accession>
<feature type="region of interest" description="Disordered" evidence="1">
    <location>
        <begin position="38"/>
        <end position="61"/>
    </location>
</feature>
<dbReference type="RefSeq" id="XP_018383449.1">
    <property type="nucleotide sequence ID" value="XM_018530855.1"/>
</dbReference>
<dbReference type="VEuPathDB" id="FungiDB:CC77DRAFT_248708"/>
<protein>
    <submittedName>
        <fullName evidence="2">Uncharacterized protein</fullName>
    </submittedName>
</protein>
<dbReference type="GeneID" id="29116449"/>
<feature type="compositionally biased region" description="Low complexity" evidence="1">
    <location>
        <begin position="50"/>
        <end position="61"/>
    </location>
</feature>
<dbReference type="Proteomes" id="UP000077248">
    <property type="component" value="Unassembled WGS sequence"/>
</dbReference>
<sequence>MSDQYQSDAPKAFFSPLDFGAKTSDKPAVIISTFISTSNSRAASPQLPTASHSSASAPSSSISAYMQTDKGIHYKDEREKAKNGNVITATKEPCVECSGKIVWVTKGQWLMVCQLCGEPQ</sequence>
<feature type="compositionally biased region" description="Polar residues" evidence="1">
    <location>
        <begin position="38"/>
        <end position="49"/>
    </location>
</feature>